<dbReference type="Proteomes" id="UP000268535">
    <property type="component" value="Unassembled WGS sequence"/>
</dbReference>
<feature type="compositionally biased region" description="Low complexity" evidence="1">
    <location>
        <begin position="61"/>
        <end position="75"/>
    </location>
</feature>
<sequence length="408" mass="39380">MPIRHAWLPSLSMPLLAYSAASDGPRETTFSNVDDPGPSPAKTWANGTPSAFVPDAREADSSASVSVVGSSGRAGTAPDWDSDRDGDETEKKGTAGNAACIGTGLLTYAIDGKTECAAVAPGDNEVVATPGAGLASGSAALASASASAAGLCGAAVSDGVSASGTDRQGDMAGTGTVEDVAALSTAVLDPILGRRLGDRGGTERLLGERARESASHARTGAAAAAAATTAGAGVSAGAVSIASTMANMSLTALGEGGAGCSAHGLGLELGLQLFGDKRSACGRSSEDGVAAAAEARGLSSEASGNVMDKAGGGGMIEKGRGTDVDAPSTGRLSTAGLAAAPTAALADAPLSISLGELISALTGAVGSEEVGDAGLRSPSQTVGEGVMWRGALTSETESGGLTRTSGIT</sequence>
<proteinExistence type="predicted"/>
<feature type="signal peptide" evidence="2">
    <location>
        <begin position="1"/>
        <end position="22"/>
    </location>
</feature>
<evidence type="ECO:0000256" key="1">
    <source>
        <dbReference type="SAM" id="MobiDB-lite"/>
    </source>
</evidence>
<evidence type="ECO:0000256" key="2">
    <source>
        <dbReference type="SAM" id="SignalP"/>
    </source>
</evidence>
<feature type="non-terminal residue" evidence="3">
    <location>
        <position position="408"/>
    </location>
</feature>
<feature type="chain" id="PRO_5020489276" evidence="2">
    <location>
        <begin position="23"/>
        <end position="408"/>
    </location>
</feature>
<accession>A0A4P9WUI1</accession>
<gene>
    <name evidence="3" type="ORF">CAUPRSCDRAFT_12366</name>
</gene>
<evidence type="ECO:0000313" key="3">
    <source>
        <dbReference type="EMBL" id="RKO95933.1"/>
    </source>
</evidence>
<protein>
    <submittedName>
        <fullName evidence="3">Uncharacterized protein</fullName>
    </submittedName>
</protein>
<feature type="region of interest" description="Disordered" evidence="1">
    <location>
        <begin position="303"/>
        <end position="328"/>
    </location>
</feature>
<name>A0A4P9WUI1_9FUNG</name>
<dbReference type="AlphaFoldDB" id="A0A4P9WUI1"/>
<dbReference type="EMBL" id="ML010640">
    <property type="protein sequence ID" value="RKO95933.1"/>
    <property type="molecule type" value="Genomic_DNA"/>
</dbReference>
<feature type="region of interest" description="Disordered" evidence="1">
    <location>
        <begin position="23"/>
        <end position="95"/>
    </location>
</feature>
<organism evidence="3 4">
    <name type="scientific">Caulochytrium protostelioides</name>
    <dbReference type="NCBI Taxonomy" id="1555241"/>
    <lineage>
        <taxon>Eukaryota</taxon>
        <taxon>Fungi</taxon>
        <taxon>Fungi incertae sedis</taxon>
        <taxon>Chytridiomycota</taxon>
        <taxon>Chytridiomycota incertae sedis</taxon>
        <taxon>Chytridiomycetes</taxon>
        <taxon>Caulochytriales</taxon>
        <taxon>Caulochytriaceae</taxon>
        <taxon>Caulochytrium</taxon>
    </lineage>
</organism>
<evidence type="ECO:0000313" key="4">
    <source>
        <dbReference type="Proteomes" id="UP000268535"/>
    </source>
</evidence>
<reference evidence="4" key="1">
    <citation type="journal article" date="2018" name="Nat. Microbiol.">
        <title>Leveraging single-cell genomics to expand the fungal tree of life.</title>
        <authorList>
            <person name="Ahrendt S.R."/>
            <person name="Quandt C.A."/>
            <person name="Ciobanu D."/>
            <person name="Clum A."/>
            <person name="Salamov A."/>
            <person name="Andreopoulos B."/>
            <person name="Cheng J.F."/>
            <person name="Woyke T."/>
            <person name="Pelin A."/>
            <person name="Henrissat B."/>
            <person name="Reynolds N.K."/>
            <person name="Benny G.L."/>
            <person name="Smith M.E."/>
            <person name="James T.Y."/>
            <person name="Grigoriev I.V."/>
        </authorList>
    </citation>
    <scope>NUCLEOTIDE SEQUENCE [LARGE SCALE GENOMIC DNA]</scope>
    <source>
        <strain evidence="4">ATCC 52028</strain>
    </source>
</reference>
<keyword evidence="2" id="KW-0732">Signal</keyword>